<dbReference type="Pfam" id="PF00643">
    <property type="entry name" value="zf-B_box"/>
    <property type="match status" value="1"/>
</dbReference>
<dbReference type="Pfam" id="PF00041">
    <property type="entry name" value="fn3"/>
    <property type="match status" value="5"/>
</dbReference>
<sequence length="990" mass="111268">MDNMSDYVKRPHFSSPSCDSTKSHENGGELREDPDRPVSPVPSYLSMKTDRSKDIPLNFKHGDLTQEKGMQPEEVFCDVCDDKAMTFCQTCSLSYCQTHVKKHYTLPKLQTHTLVKLTGGLEDGFCQEHQRPMEVFCRTDQMLICSLCSGTTHKEHDTKYDELKIPGIQSKIFDGDQTPTSNNELSSPEKFQVMLLTSDSVSLSWSSPQGVEGPQTFRVTWECSCEKMSSRVKGGNHLEISSLNPGEKYLFTVATEGDDGRLSRCISTTLTTVVPPRDLKVDDLDNTSFTLHWTKAEGMEKVPQRFLITYCIPGPHPEHRAVNTENCYRTFSNLQPGTEYIVSLVTVLNTEEESGPVSVTIWTLVPAPDQLTVDSVDTTSATVIWKQPPGLEQTHHHYQISYQCPGTEPHITTTSSPSITLSDLKPATEYSVTVCTLLDNGKESQMVLTTLNTMLPAPDQLTVDSVDTTSATVIWNQPPGLDQTHHHYQISYQCPGTEPHITTTSSPSITLSDVKPATEYTVTVCTVMDDGIKSQVVTTTLTTSLPAPDQLTVDSVDTTSATVIWNQPPGLDQTHHHYQISYQCPGTEPHITTTSSSSITLSDLKPVTQYSVTVCTVMDDGMKSQLVSTTLITNLFHERDQCQKKAEDFTKLCLKPAVLDYVTKMIGPDVVDEVKTGEGSEDYSTRMSFQFSILKQLLTDGKYEKYKEYIRNYEQFVNKWLFDHIVIQLSKESSLEKLEMKHLTEMVKIITDAIVKVRNTTSTNKDIKTFIQNLCSALGDKLVLPKDALDSIMTLYYSEKTDQFADSLTEFVEEMEQTLEVQYIHETDVTKRLRSLPFKPQDKMFTSLFGCGEVCPFCKSPCEAGGKEHSKHFTSVHRPQGVSGWRNRETKVLLSNICSSSVISDLKFKIPLNKDQYHPFKDYQKYYPKWIIAGDSSIEASDYWKYVMVTFNERIAEDCNALPADIPEDWKALTPEDAMKSLKGSFNVKD</sequence>
<dbReference type="InterPro" id="IPR003961">
    <property type="entry name" value="FN3_dom"/>
</dbReference>
<dbReference type="InterPro" id="IPR052986">
    <property type="entry name" value="VLIG_GTPase"/>
</dbReference>
<feature type="region of interest" description="Disordered" evidence="4">
    <location>
        <begin position="1"/>
        <end position="48"/>
    </location>
</feature>
<evidence type="ECO:0000259" key="6">
    <source>
        <dbReference type="PROSITE" id="PS50853"/>
    </source>
</evidence>
<name>A0ABD0XSS5_UMBPY</name>
<keyword evidence="2" id="KW-0862">Zinc</keyword>
<dbReference type="PANTHER" id="PTHR14819:SF9">
    <property type="entry name" value="UP-REGULATOR OF CELL PROLIFERATION-LIKE"/>
    <property type="match status" value="1"/>
</dbReference>
<dbReference type="InterPro" id="IPR000315">
    <property type="entry name" value="Znf_B-box"/>
</dbReference>
<dbReference type="EMBL" id="JAGEUA010000001">
    <property type="protein sequence ID" value="KAL1023849.1"/>
    <property type="molecule type" value="Genomic_DNA"/>
</dbReference>
<feature type="compositionally biased region" description="Basic and acidic residues" evidence="4">
    <location>
        <begin position="21"/>
        <end position="36"/>
    </location>
</feature>
<dbReference type="InterPro" id="IPR013783">
    <property type="entry name" value="Ig-like_fold"/>
</dbReference>
<evidence type="ECO:0000256" key="1">
    <source>
        <dbReference type="ARBA" id="ARBA00022771"/>
    </source>
</evidence>
<dbReference type="Gene3D" id="2.60.40.10">
    <property type="entry name" value="Immunoglobulins"/>
    <property type="match status" value="5"/>
</dbReference>
<evidence type="ECO:0000256" key="4">
    <source>
        <dbReference type="SAM" id="MobiDB-lite"/>
    </source>
</evidence>
<dbReference type="PROSITE" id="PS50119">
    <property type="entry name" value="ZF_BBOX"/>
    <property type="match status" value="1"/>
</dbReference>
<dbReference type="Proteomes" id="UP001557470">
    <property type="component" value="Unassembled WGS sequence"/>
</dbReference>
<dbReference type="InterPro" id="IPR036116">
    <property type="entry name" value="FN3_sf"/>
</dbReference>
<dbReference type="Gene3D" id="4.10.830.40">
    <property type="match status" value="1"/>
</dbReference>
<evidence type="ECO:0000259" key="5">
    <source>
        <dbReference type="PROSITE" id="PS50119"/>
    </source>
</evidence>
<dbReference type="GO" id="GO:0008270">
    <property type="term" value="F:zinc ion binding"/>
    <property type="evidence" value="ECO:0007669"/>
    <property type="project" value="UniProtKB-KW"/>
</dbReference>
<protein>
    <submittedName>
        <fullName evidence="7">Uncharacterized protein</fullName>
    </submittedName>
</protein>
<evidence type="ECO:0000256" key="3">
    <source>
        <dbReference type="PROSITE-ProRule" id="PRU00024"/>
    </source>
</evidence>
<dbReference type="SUPFAM" id="SSF49265">
    <property type="entry name" value="Fibronectin type III"/>
    <property type="match status" value="3"/>
</dbReference>
<dbReference type="CDD" id="cd00063">
    <property type="entry name" value="FN3"/>
    <property type="match status" value="4"/>
</dbReference>
<evidence type="ECO:0000313" key="8">
    <source>
        <dbReference type="Proteomes" id="UP001557470"/>
    </source>
</evidence>
<dbReference type="Gene3D" id="3.30.160.60">
    <property type="entry name" value="Classic Zinc Finger"/>
    <property type="match status" value="1"/>
</dbReference>
<reference evidence="7 8" key="1">
    <citation type="submission" date="2024-06" db="EMBL/GenBank/DDBJ databases">
        <authorList>
            <person name="Pan Q."/>
            <person name="Wen M."/>
            <person name="Jouanno E."/>
            <person name="Zahm M."/>
            <person name="Klopp C."/>
            <person name="Cabau C."/>
            <person name="Louis A."/>
            <person name="Berthelot C."/>
            <person name="Parey E."/>
            <person name="Roest Crollius H."/>
            <person name="Montfort J."/>
            <person name="Robinson-Rechavi M."/>
            <person name="Bouchez O."/>
            <person name="Lampietro C."/>
            <person name="Lopez Roques C."/>
            <person name="Donnadieu C."/>
            <person name="Postlethwait J."/>
            <person name="Bobe J."/>
            <person name="Verreycken H."/>
            <person name="Guiguen Y."/>
        </authorList>
    </citation>
    <scope>NUCLEOTIDE SEQUENCE [LARGE SCALE GENOMIC DNA]</scope>
    <source>
        <strain evidence="7">Up_M1</strain>
        <tissue evidence="7">Testis</tissue>
    </source>
</reference>
<feature type="domain" description="Fibronectin type-III" evidence="6">
    <location>
        <begin position="187"/>
        <end position="274"/>
    </location>
</feature>
<keyword evidence="1 3" id="KW-0863">Zinc-finger</keyword>
<dbReference type="PANTHER" id="PTHR14819">
    <property type="entry name" value="GTP-BINDING"/>
    <property type="match status" value="1"/>
</dbReference>
<evidence type="ECO:0000256" key="2">
    <source>
        <dbReference type="ARBA" id="ARBA00022833"/>
    </source>
</evidence>
<dbReference type="CDD" id="cd19769">
    <property type="entry name" value="Bbox2_TRIM16-like"/>
    <property type="match status" value="1"/>
</dbReference>
<dbReference type="PROSITE" id="PS50853">
    <property type="entry name" value="FN3"/>
    <property type="match status" value="5"/>
</dbReference>
<dbReference type="SUPFAM" id="SSF57845">
    <property type="entry name" value="B-box zinc-binding domain"/>
    <property type="match status" value="1"/>
</dbReference>
<keyword evidence="8" id="KW-1185">Reference proteome</keyword>
<accession>A0ABD0XSS5</accession>
<feature type="domain" description="B box-type" evidence="5">
    <location>
        <begin position="121"/>
        <end position="167"/>
    </location>
</feature>
<organism evidence="7 8">
    <name type="scientific">Umbra pygmaea</name>
    <name type="common">Eastern mudminnow</name>
    <dbReference type="NCBI Taxonomy" id="75934"/>
    <lineage>
        <taxon>Eukaryota</taxon>
        <taxon>Metazoa</taxon>
        <taxon>Chordata</taxon>
        <taxon>Craniata</taxon>
        <taxon>Vertebrata</taxon>
        <taxon>Euteleostomi</taxon>
        <taxon>Actinopterygii</taxon>
        <taxon>Neopterygii</taxon>
        <taxon>Teleostei</taxon>
        <taxon>Protacanthopterygii</taxon>
        <taxon>Esociformes</taxon>
        <taxon>Umbridae</taxon>
        <taxon>Umbra</taxon>
    </lineage>
</organism>
<dbReference type="AlphaFoldDB" id="A0ABD0XSS5"/>
<feature type="domain" description="Fibronectin type-III" evidence="6">
    <location>
        <begin position="457"/>
        <end position="547"/>
    </location>
</feature>
<proteinExistence type="predicted"/>
<feature type="domain" description="Fibronectin type-III" evidence="6">
    <location>
        <begin position="275"/>
        <end position="368"/>
    </location>
</feature>
<feature type="domain" description="Fibronectin type-III" evidence="6">
    <location>
        <begin position="548"/>
        <end position="639"/>
    </location>
</feature>
<dbReference type="SMART" id="SM00060">
    <property type="entry name" value="FN3"/>
    <property type="match status" value="5"/>
</dbReference>
<keyword evidence="1 3" id="KW-0479">Metal-binding</keyword>
<comment type="caution">
    <text evidence="7">The sequence shown here is derived from an EMBL/GenBank/DDBJ whole genome shotgun (WGS) entry which is preliminary data.</text>
</comment>
<evidence type="ECO:0000313" key="7">
    <source>
        <dbReference type="EMBL" id="KAL1023849.1"/>
    </source>
</evidence>
<gene>
    <name evidence="7" type="ORF">UPYG_G00047180</name>
</gene>
<feature type="domain" description="Fibronectin type-III" evidence="6">
    <location>
        <begin position="369"/>
        <end position="456"/>
    </location>
</feature>
<dbReference type="SMART" id="SM00336">
    <property type="entry name" value="BBOX"/>
    <property type="match status" value="2"/>
</dbReference>